<feature type="compositionally biased region" description="Basic and acidic residues" evidence="1">
    <location>
        <begin position="1"/>
        <end position="53"/>
    </location>
</feature>
<gene>
    <name evidence="2" type="ORF">Atai01_08870</name>
</gene>
<evidence type="ECO:0000313" key="2">
    <source>
        <dbReference type="EMBL" id="GLY64268.1"/>
    </source>
</evidence>
<feature type="region of interest" description="Disordered" evidence="1">
    <location>
        <begin position="1"/>
        <end position="76"/>
    </location>
</feature>
<proteinExistence type="predicted"/>
<dbReference type="Proteomes" id="UP001165136">
    <property type="component" value="Unassembled WGS sequence"/>
</dbReference>
<dbReference type="RefSeq" id="WP_027943134.1">
    <property type="nucleotide sequence ID" value="NZ_BSTI01000002.1"/>
</dbReference>
<evidence type="ECO:0000313" key="3">
    <source>
        <dbReference type="Proteomes" id="UP001165136"/>
    </source>
</evidence>
<keyword evidence="3" id="KW-1185">Reference proteome</keyword>
<evidence type="ECO:0000256" key="1">
    <source>
        <dbReference type="SAM" id="MobiDB-lite"/>
    </source>
</evidence>
<organism evidence="2 3">
    <name type="scientific">Amycolatopsis taiwanensis</name>
    <dbReference type="NCBI Taxonomy" id="342230"/>
    <lineage>
        <taxon>Bacteria</taxon>
        <taxon>Bacillati</taxon>
        <taxon>Actinomycetota</taxon>
        <taxon>Actinomycetes</taxon>
        <taxon>Pseudonocardiales</taxon>
        <taxon>Pseudonocardiaceae</taxon>
        <taxon>Amycolatopsis</taxon>
    </lineage>
</organism>
<reference evidence="2" key="1">
    <citation type="submission" date="2023-03" db="EMBL/GenBank/DDBJ databases">
        <title>Amycolatopsis taiwanensis NBRC 103393.</title>
        <authorList>
            <person name="Ichikawa N."/>
            <person name="Sato H."/>
            <person name="Tonouchi N."/>
        </authorList>
    </citation>
    <scope>NUCLEOTIDE SEQUENCE</scope>
    <source>
        <strain evidence="2">NBRC 103393</strain>
    </source>
</reference>
<dbReference type="AlphaFoldDB" id="A0A9W6VAW3"/>
<comment type="caution">
    <text evidence="2">The sequence shown here is derived from an EMBL/GenBank/DDBJ whole genome shotgun (WGS) entry which is preliminary data.</text>
</comment>
<dbReference type="InterPro" id="IPR028037">
    <property type="entry name" value="Antitoxin_Rv0909/MT0933"/>
</dbReference>
<dbReference type="EMBL" id="BSTI01000002">
    <property type="protein sequence ID" value="GLY64268.1"/>
    <property type="molecule type" value="Genomic_DNA"/>
</dbReference>
<sequence length="76" mass="8364">MSVMDKIKNMMKGHSEEAEKAVDKGAEYLNEKTHGKYESEIDAARDEAKKEFGGDQPPPPPPPGQEPPPPQPPPQQ</sequence>
<dbReference type="Pfam" id="PF14013">
    <property type="entry name" value="MT0933_antitox"/>
    <property type="match status" value="1"/>
</dbReference>
<evidence type="ECO:0008006" key="4">
    <source>
        <dbReference type="Google" id="ProtNLM"/>
    </source>
</evidence>
<name>A0A9W6VAW3_9PSEU</name>
<accession>A0A9W6VAW3</accession>
<feature type="compositionally biased region" description="Pro residues" evidence="1">
    <location>
        <begin position="56"/>
        <end position="76"/>
    </location>
</feature>
<protein>
    <recommendedName>
        <fullName evidence="4">Antitoxin</fullName>
    </recommendedName>
</protein>